<protein>
    <submittedName>
        <fullName evidence="3">Uncharacterized protein</fullName>
    </submittedName>
</protein>
<sequence length="271" mass="30796">MADDKNEPSPVLAPPVVILICIAGAVAVVIAAAAMYRLCRRANAGADDDVEGANWNPNKRNKEQDKYMEEVRWRNNAFAWERAKQEKRDRNVYRRGWFKEQLERQRAREQGGWTAGREISAEEFLTNADGNPYQELLGQRTGQSPRQSRLSPEKTLRVAGNDMPRVIPEHGVPETAVLPQFGHFQANNTGVRITVNDESNDIVGLELLSSNKFPPRNLRMFRSSSIYSGDALLPSNHLHMVQSSSNYALKETRASRVRQEIDDWEQRNQPQ</sequence>
<reference evidence="3 4" key="1">
    <citation type="submission" date="2023-08" db="EMBL/GenBank/DDBJ databases">
        <title>Black Yeasts Isolated from many extreme environments.</title>
        <authorList>
            <person name="Coleine C."/>
            <person name="Stajich J.E."/>
            <person name="Selbmann L."/>
        </authorList>
    </citation>
    <scope>NUCLEOTIDE SEQUENCE [LARGE SCALE GENOMIC DNA]</scope>
    <source>
        <strain evidence="3 4">CCFEE 5885</strain>
    </source>
</reference>
<name>A0ABR0K905_9EURO</name>
<keyword evidence="2" id="KW-0812">Transmembrane</keyword>
<keyword evidence="2" id="KW-1133">Transmembrane helix</keyword>
<feature type="region of interest" description="Disordered" evidence="1">
    <location>
        <begin position="251"/>
        <end position="271"/>
    </location>
</feature>
<evidence type="ECO:0000313" key="3">
    <source>
        <dbReference type="EMBL" id="KAK5092152.1"/>
    </source>
</evidence>
<accession>A0ABR0K905</accession>
<keyword evidence="2" id="KW-0472">Membrane</keyword>
<organism evidence="3 4">
    <name type="scientific">Lithohypha guttulata</name>
    <dbReference type="NCBI Taxonomy" id="1690604"/>
    <lineage>
        <taxon>Eukaryota</taxon>
        <taxon>Fungi</taxon>
        <taxon>Dikarya</taxon>
        <taxon>Ascomycota</taxon>
        <taxon>Pezizomycotina</taxon>
        <taxon>Eurotiomycetes</taxon>
        <taxon>Chaetothyriomycetidae</taxon>
        <taxon>Chaetothyriales</taxon>
        <taxon>Trichomeriaceae</taxon>
        <taxon>Lithohypha</taxon>
    </lineage>
</organism>
<feature type="transmembrane region" description="Helical" evidence="2">
    <location>
        <begin position="12"/>
        <end position="36"/>
    </location>
</feature>
<proteinExistence type="predicted"/>
<dbReference type="EMBL" id="JAVRRG010000063">
    <property type="protein sequence ID" value="KAK5092152.1"/>
    <property type="molecule type" value="Genomic_DNA"/>
</dbReference>
<gene>
    <name evidence="3" type="ORF">LTR24_005494</name>
</gene>
<comment type="caution">
    <text evidence="3">The sequence shown here is derived from an EMBL/GenBank/DDBJ whole genome shotgun (WGS) entry which is preliminary data.</text>
</comment>
<dbReference type="Proteomes" id="UP001345013">
    <property type="component" value="Unassembled WGS sequence"/>
</dbReference>
<keyword evidence="4" id="KW-1185">Reference proteome</keyword>
<evidence type="ECO:0000256" key="2">
    <source>
        <dbReference type="SAM" id="Phobius"/>
    </source>
</evidence>
<evidence type="ECO:0000313" key="4">
    <source>
        <dbReference type="Proteomes" id="UP001345013"/>
    </source>
</evidence>
<evidence type="ECO:0000256" key="1">
    <source>
        <dbReference type="SAM" id="MobiDB-lite"/>
    </source>
</evidence>